<evidence type="ECO:0000313" key="1">
    <source>
        <dbReference type="EMBL" id="AEW98302.1"/>
    </source>
</evidence>
<dbReference type="KEGG" id="scy:SCATT_p01090"/>
<dbReference type="Pfam" id="PF13531">
    <property type="entry name" value="SBP_bac_11"/>
    <property type="match status" value="1"/>
</dbReference>
<dbReference type="HOGENOM" id="CLU_079071_0_0_11"/>
<dbReference type="PATRIC" id="fig|1003195.11.peg.1565"/>
<protein>
    <recommendedName>
        <fullName evidence="3">Molybdate transport system substrate-binding protein</fullName>
    </recommendedName>
</protein>
<evidence type="ECO:0000313" key="2">
    <source>
        <dbReference type="Proteomes" id="UP000007842"/>
    </source>
</evidence>
<dbReference type="KEGG" id="sct:SCAT_p1615"/>
<organism evidence="1 2">
    <name type="scientific">Streptantibioticus cattleyicolor (strain ATCC 35852 / DSM 46488 / JCM 4925 / NBRC 14057 / NRRL 8057)</name>
    <name type="common">Streptomyces cattleya</name>
    <dbReference type="NCBI Taxonomy" id="1003195"/>
    <lineage>
        <taxon>Bacteria</taxon>
        <taxon>Bacillati</taxon>
        <taxon>Actinomycetota</taxon>
        <taxon>Actinomycetes</taxon>
        <taxon>Kitasatosporales</taxon>
        <taxon>Streptomycetaceae</taxon>
        <taxon>Streptantibioticus</taxon>
    </lineage>
</organism>
<evidence type="ECO:0008006" key="3">
    <source>
        <dbReference type="Google" id="ProtNLM"/>
    </source>
</evidence>
<sequence length="233" mass="24307">MTTTARSLTLFSALAVRKAYDDGLLDAFEAASGTPVTAVFDPTVPLLRRIEAGEAFDVLVAVTGSLAPLAERGVIDPATRTAVARTGVGLAVPPGAPHPDVSTRAAFVSALRAARSVAYSRTGASGIYFARLLEDLGIAEEVNSRATVIDKGFTAEAVVDGRADIAIQQMSELLFVPEAEIVAPLPDEVQHHTEFSVALSAAASSDPGARALLTHLSGDRAAAAYRRTHLEVM</sequence>
<keyword evidence="1" id="KW-0614">Plasmid</keyword>
<name>F8JLI3_STREN</name>
<dbReference type="Gene3D" id="3.40.190.10">
    <property type="entry name" value="Periplasmic binding protein-like II"/>
    <property type="match status" value="2"/>
</dbReference>
<keyword evidence="2" id="KW-1185">Reference proteome</keyword>
<dbReference type="PANTHER" id="PTHR30632">
    <property type="entry name" value="MOLYBDATE-BINDING PERIPLASMIC PROTEIN"/>
    <property type="match status" value="1"/>
</dbReference>
<dbReference type="PANTHER" id="PTHR30632:SF11">
    <property type="entry name" value="BLR4797 PROTEIN"/>
    <property type="match status" value="1"/>
</dbReference>
<dbReference type="EMBL" id="CP003229">
    <property type="protein sequence ID" value="AEW98302.1"/>
    <property type="molecule type" value="Genomic_DNA"/>
</dbReference>
<dbReference type="RefSeq" id="WP_014152062.1">
    <property type="nucleotide sequence ID" value="NC_016113.1"/>
</dbReference>
<dbReference type="AlphaFoldDB" id="F8JLI3"/>
<dbReference type="GO" id="GO:0030973">
    <property type="term" value="F:molybdate ion binding"/>
    <property type="evidence" value="ECO:0007669"/>
    <property type="project" value="TreeGrafter"/>
</dbReference>
<gene>
    <name evidence="1" type="ordered locus">SCATT_p01090</name>
</gene>
<dbReference type="SUPFAM" id="SSF53850">
    <property type="entry name" value="Periplasmic binding protein-like II"/>
    <property type="match status" value="1"/>
</dbReference>
<dbReference type="InterPro" id="IPR050682">
    <property type="entry name" value="ModA/WtpA"/>
</dbReference>
<accession>F8JLI3</accession>
<dbReference type="Proteomes" id="UP000007842">
    <property type="component" value="Plasmid pSCATT"/>
</dbReference>
<dbReference type="GO" id="GO:0015689">
    <property type="term" value="P:molybdate ion transport"/>
    <property type="evidence" value="ECO:0007669"/>
    <property type="project" value="TreeGrafter"/>
</dbReference>
<geneLocation type="plasmid" evidence="1 2">
    <name>pSCATT</name>
</geneLocation>
<accession>G8XE39</accession>
<dbReference type="OrthoDB" id="8216219at2"/>
<proteinExistence type="predicted"/>
<reference evidence="2" key="1">
    <citation type="submission" date="2011-12" db="EMBL/GenBank/DDBJ databases">
        <title>Complete genome sequence of Streptomyces cattleya strain DSM 46488.</title>
        <authorList>
            <person name="Ou H.-Y."/>
            <person name="Li P."/>
            <person name="Zhao C."/>
            <person name="O'Hagan D."/>
            <person name="Deng Z."/>
        </authorList>
    </citation>
    <scope>NUCLEOTIDE SEQUENCE [LARGE SCALE GENOMIC DNA]</scope>
    <source>
        <strain evidence="2">ATCC 35852 / DSM 46488 / JCM 4925 / NBRC 14057 / NRRL 8057</strain>
        <plasmid evidence="2">Plasmid pSCATT</plasmid>
    </source>
</reference>